<reference evidence="6" key="2">
    <citation type="journal article" date="2020" name="Microorganisms">
        <title>Osmotic Adaptation and Compatible Solute Biosynthesis of Phototrophic Bacteria as Revealed from Genome Analyses.</title>
        <authorList>
            <person name="Imhoff J.F."/>
            <person name="Rahn T."/>
            <person name="Kunzel S."/>
            <person name="Keller A."/>
            <person name="Neulinger S.C."/>
        </authorList>
    </citation>
    <scope>NUCLEOTIDE SEQUENCE</scope>
    <source>
        <strain evidence="6">LMG 28126</strain>
    </source>
</reference>
<dbReference type="Pfam" id="PF01925">
    <property type="entry name" value="TauE"/>
    <property type="match status" value="1"/>
</dbReference>
<dbReference type="Proteomes" id="UP000706333">
    <property type="component" value="Unassembled WGS sequence"/>
</dbReference>
<dbReference type="GO" id="GO:0005886">
    <property type="term" value="C:plasma membrane"/>
    <property type="evidence" value="ECO:0007669"/>
    <property type="project" value="UniProtKB-SubCell"/>
</dbReference>
<keyword evidence="3 5" id="KW-1133">Transmembrane helix</keyword>
<keyword evidence="5" id="KW-1003">Cell membrane</keyword>
<evidence type="ECO:0000256" key="4">
    <source>
        <dbReference type="ARBA" id="ARBA00023136"/>
    </source>
</evidence>
<dbReference type="RefSeq" id="WP_201155445.1">
    <property type="nucleotide sequence ID" value="NZ_NHSD01000057.1"/>
</dbReference>
<comment type="similarity">
    <text evidence="5">Belongs to the 4-toluene sulfonate uptake permease (TSUP) (TC 2.A.102) family.</text>
</comment>
<feature type="transmembrane region" description="Helical" evidence="5">
    <location>
        <begin position="110"/>
        <end position="130"/>
    </location>
</feature>
<keyword evidence="7" id="KW-1185">Reference proteome</keyword>
<dbReference type="AlphaFoldDB" id="A0A934WH09"/>
<keyword evidence="2 5" id="KW-0812">Transmembrane</keyword>
<reference evidence="6" key="1">
    <citation type="submission" date="2017-05" db="EMBL/GenBank/DDBJ databases">
        <authorList>
            <person name="Imhoff J.F."/>
            <person name="Rahn T."/>
            <person name="Kuenzel S."/>
            <person name="Neulinger S.C."/>
        </authorList>
    </citation>
    <scope>NUCLEOTIDE SEQUENCE</scope>
    <source>
        <strain evidence="6">LMG 28126</strain>
    </source>
</reference>
<dbReference type="InterPro" id="IPR002781">
    <property type="entry name" value="TM_pro_TauE-like"/>
</dbReference>
<feature type="transmembrane region" description="Helical" evidence="5">
    <location>
        <begin position="40"/>
        <end position="65"/>
    </location>
</feature>
<protein>
    <recommendedName>
        <fullName evidence="5">Probable membrane transporter protein</fullName>
    </recommendedName>
</protein>
<organism evidence="6 7">
    <name type="scientific">Rhodobaculum claviforme</name>
    <dbReference type="NCBI Taxonomy" id="1549854"/>
    <lineage>
        <taxon>Bacteria</taxon>
        <taxon>Pseudomonadati</taxon>
        <taxon>Pseudomonadota</taxon>
        <taxon>Alphaproteobacteria</taxon>
        <taxon>Rhodobacterales</taxon>
        <taxon>Paracoccaceae</taxon>
        <taxon>Rhodobaculum</taxon>
    </lineage>
</organism>
<sequence length="154" mass="16250">MDQALAAISGGLSPMAFWAAVAITLFSGFVKGAIGFAMPLIMISAFATFMAPPVALAALMLAVIVTNVQQAFRQGPAAAVASTVKYWRMILMLVVFIVVSAQFVLVIPSWLLLGLLGVPVTAFALVQLAGRDLKLQLRHQRAAEYGLGVLGGLY</sequence>
<dbReference type="EMBL" id="NHSD01000057">
    <property type="protein sequence ID" value="MBK5925919.1"/>
    <property type="molecule type" value="Genomic_DNA"/>
</dbReference>
<evidence type="ECO:0000256" key="3">
    <source>
        <dbReference type="ARBA" id="ARBA00022989"/>
    </source>
</evidence>
<accession>A0A934WH09</accession>
<evidence type="ECO:0000256" key="1">
    <source>
        <dbReference type="ARBA" id="ARBA00004141"/>
    </source>
</evidence>
<proteinExistence type="inferred from homology"/>
<feature type="non-terminal residue" evidence="6">
    <location>
        <position position="154"/>
    </location>
</feature>
<keyword evidence="4 5" id="KW-0472">Membrane</keyword>
<gene>
    <name evidence="6" type="ORF">CCR87_00865</name>
</gene>
<evidence type="ECO:0000256" key="5">
    <source>
        <dbReference type="RuleBase" id="RU363041"/>
    </source>
</evidence>
<evidence type="ECO:0000313" key="6">
    <source>
        <dbReference type="EMBL" id="MBK5925919.1"/>
    </source>
</evidence>
<feature type="transmembrane region" description="Helical" evidence="5">
    <location>
        <begin position="86"/>
        <end position="104"/>
    </location>
</feature>
<evidence type="ECO:0000313" key="7">
    <source>
        <dbReference type="Proteomes" id="UP000706333"/>
    </source>
</evidence>
<feature type="transmembrane region" description="Helical" evidence="5">
    <location>
        <begin position="12"/>
        <end position="34"/>
    </location>
</feature>
<name>A0A934WH09_9RHOB</name>
<comment type="subcellular location">
    <subcellularLocation>
        <location evidence="5">Cell membrane</location>
        <topology evidence="5">Multi-pass membrane protein</topology>
    </subcellularLocation>
    <subcellularLocation>
        <location evidence="1">Membrane</location>
        <topology evidence="1">Multi-pass membrane protein</topology>
    </subcellularLocation>
</comment>
<evidence type="ECO:0000256" key="2">
    <source>
        <dbReference type="ARBA" id="ARBA00022692"/>
    </source>
</evidence>
<comment type="caution">
    <text evidence="6">The sequence shown here is derived from an EMBL/GenBank/DDBJ whole genome shotgun (WGS) entry which is preliminary data.</text>
</comment>